<dbReference type="AlphaFoldDB" id="A0A4P2VFY3"/>
<dbReference type="Proteomes" id="UP000509448">
    <property type="component" value="Chromosome"/>
</dbReference>
<dbReference type="InterPro" id="IPR017896">
    <property type="entry name" value="4Fe4S_Fe-S-bd"/>
</dbReference>
<feature type="domain" description="4Fe-4S ferredoxin-type" evidence="5">
    <location>
        <begin position="3"/>
        <end position="34"/>
    </location>
</feature>
<evidence type="ECO:0000313" key="6">
    <source>
        <dbReference type="EMBL" id="BBE42202.1"/>
    </source>
</evidence>
<evidence type="ECO:0000256" key="4">
    <source>
        <dbReference type="ARBA" id="ARBA00023014"/>
    </source>
</evidence>
<evidence type="ECO:0000313" key="7">
    <source>
        <dbReference type="Proteomes" id="UP000509448"/>
    </source>
</evidence>
<sequence length="107" mass="11669">MDWHPTIDESRCVGCGLCVVICSEKRNVFGFDLKNRKAVVISPNNCMVGCDNCRVACLWNAISFPDPSQIRELVKSLVSDGAIREELEEKLASSGPVIRTGGGARPM</sequence>
<keyword evidence="4" id="KW-0411">Iron-sulfur</keyword>
<feature type="domain" description="4Fe-4S ferredoxin-type" evidence="5">
    <location>
        <begin position="37"/>
        <end position="67"/>
    </location>
</feature>
<keyword evidence="3" id="KW-0408">Iron</keyword>
<keyword evidence="7" id="KW-1185">Reference proteome</keyword>
<evidence type="ECO:0000256" key="3">
    <source>
        <dbReference type="ARBA" id="ARBA00023004"/>
    </source>
</evidence>
<dbReference type="GO" id="GO:0051539">
    <property type="term" value="F:4 iron, 4 sulfur cluster binding"/>
    <property type="evidence" value="ECO:0007669"/>
    <property type="project" value="UniProtKB-KW"/>
</dbReference>
<dbReference type="Gene3D" id="3.30.70.20">
    <property type="match status" value="1"/>
</dbReference>
<evidence type="ECO:0000256" key="1">
    <source>
        <dbReference type="ARBA" id="ARBA00022485"/>
    </source>
</evidence>
<dbReference type="SUPFAM" id="SSF54862">
    <property type="entry name" value="4Fe-4S ferredoxins"/>
    <property type="match status" value="1"/>
</dbReference>
<accession>A0A4P2VFY3</accession>
<gene>
    <name evidence="6" type="ORF">NAS2_0813</name>
</gene>
<organism evidence="6 7">
    <name type="scientific">Conexivisphaera calida</name>
    <dbReference type="NCBI Taxonomy" id="1874277"/>
    <lineage>
        <taxon>Archaea</taxon>
        <taxon>Nitrososphaerota</taxon>
        <taxon>Conexivisphaeria</taxon>
        <taxon>Conexivisphaerales</taxon>
        <taxon>Conexivisphaeraceae</taxon>
        <taxon>Conexivisphaera</taxon>
    </lineage>
</organism>
<evidence type="ECO:0000256" key="2">
    <source>
        <dbReference type="ARBA" id="ARBA00022723"/>
    </source>
</evidence>
<keyword evidence="2" id="KW-0479">Metal-binding</keyword>
<dbReference type="GO" id="GO:0046872">
    <property type="term" value="F:metal ion binding"/>
    <property type="evidence" value="ECO:0007669"/>
    <property type="project" value="UniProtKB-KW"/>
</dbReference>
<dbReference type="KEGG" id="ccai:NAS2_0813"/>
<keyword evidence="1" id="KW-0004">4Fe-4S</keyword>
<proteinExistence type="predicted"/>
<dbReference type="Pfam" id="PF12797">
    <property type="entry name" value="Fer4_2"/>
    <property type="match status" value="1"/>
</dbReference>
<protein>
    <submittedName>
        <fullName evidence="6">Ferredoxin</fullName>
    </submittedName>
</protein>
<evidence type="ECO:0000259" key="5">
    <source>
        <dbReference type="PROSITE" id="PS51379"/>
    </source>
</evidence>
<dbReference type="InterPro" id="IPR050572">
    <property type="entry name" value="Fe-S_Ferredoxin"/>
</dbReference>
<dbReference type="PROSITE" id="PS51379">
    <property type="entry name" value="4FE4S_FER_2"/>
    <property type="match status" value="2"/>
</dbReference>
<dbReference type="EMBL" id="AP018732">
    <property type="protein sequence ID" value="BBE42202.1"/>
    <property type="molecule type" value="Genomic_DNA"/>
</dbReference>
<name>A0A4P2VFY3_9ARCH</name>
<dbReference type="PANTHER" id="PTHR43687">
    <property type="entry name" value="ADENYLYLSULFATE REDUCTASE, BETA SUBUNIT"/>
    <property type="match status" value="1"/>
</dbReference>
<reference evidence="6 7" key="1">
    <citation type="journal article" date="2019" name="ISME J.">
        <title>Isolation and characterization of a thermophilic sulfur- and iron-reducing thaumarchaeote from a terrestrial acidic hot spring.</title>
        <authorList>
            <person name="Kato S."/>
            <person name="Itoh T."/>
            <person name="Yuki M."/>
            <person name="Nagamori M."/>
            <person name="Ohnishi M."/>
            <person name="Uematsu K."/>
            <person name="Suzuki K."/>
            <person name="Takashina T."/>
            <person name="Ohkuma M."/>
        </authorList>
    </citation>
    <scope>NUCLEOTIDE SEQUENCE [LARGE SCALE GENOMIC DNA]</scope>
    <source>
        <strain evidence="6 7">NAS-02</strain>
    </source>
</reference>
<dbReference type="PANTHER" id="PTHR43687:SF2">
    <property type="entry name" value="FERREDOXIN 3"/>
    <property type="match status" value="1"/>
</dbReference>